<feature type="transmembrane region" description="Helical" evidence="2">
    <location>
        <begin position="160"/>
        <end position="181"/>
    </location>
</feature>
<dbReference type="InterPro" id="IPR000358">
    <property type="entry name" value="RNR_small_fam"/>
</dbReference>
<dbReference type="PANTHER" id="PTHR23409">
    <property type="entry name" value="RIBONUCLEOSIDE-DIPHOSPHATE REDUCTASE SMALL CHAIN"/>
    <property type="match status" value="1"/>
</dbReference>
<dbReference type="AlphaFoldDB" id="A0A6C0KAC1"/>
<name>A0A6C0KAC1_9ZZZZ</name>
<dbReference type="CDD" id="cd01049">
    <property type="entry name" value="RNRR2"/>
    <property type="match status" value="1"/>
</dbReference>
<sequence>MSEIEPILSDSSKRFTTYPIEYPDLWDLYKKAEASFWTAGEIDFSSDIDDWEKLAEPEKNFILHILAFFAGSDGVVLENLLGNFMTEVKISEARSFYALQGAIESIHGEVYSLLIDTYCKDPDTKNKLFTAIESIPCVAKKTNWALKWMDPKTKTFSHRLIAFAVVEGIFFSGSFCAIFWFKTRNLLNKTLGTSNELIARDESMHTEFAIALYSHLEYTKLSEEELHCIVSEAVEIECEFINESISCDLIGMNTGLMKQYIQFVADRLLEQLGVNRLYKTGNPFPFMDTIGLEGKTNFFEKRVTEYRKASSGNLAACDELEFSDDF</sequence>
<reference evidence="3" key="1">
    <citation type="journal article" date="2020" name="Nature">
        <title>Giant virus diversity and host interactions through global metagenomics.</title>
        <authorList>
            <person name="Schulz F."/>
            <person name="Roux S."/>
            <person name="Paez-Espino D."/>
            <person name="Jungbluth S."/>
            <person name="Walsh D.A."/>
            <person name="Denef V.J."/>
            <person name="McMahon K.D."/>
            <person name="Konstantinidis K.T."/>
            <person name="Eloe-Fadrosh E.A."/>
            <person name="Kyrpides N.C."/>
            <person name="Woyke T."/>
        </authorList>
    </citation>
    <scope>NUCLEOTIDE SEQUENCE</scope>
    <source>
        <strain evidence="3">GVMAG-S-1102113-126</strain>
    </source>
</reference>
<dbReference type="Gene3D" id="1.10.620.20">
    <property type="entry name" value="Ribonucleotide Reductase, subunit A"/>
    <property type="match status" value="1"/>
</dbReference>
<dbReference type="InterPro" id="IPR030475">
    <property type="entry name" value="RNR_small_AS"/>
</dbReference>
<dbReference type="Pfam" id="PF00268">
    <property type="entry name" value="Ribonuc_red_sm"/>
    <property type="match status" value="1"/>
</dbReference>
<dbReference type="PANTHER" id="PTHR23409:SF18">
    <property type="entry name" value="RIBONUCLEOSIDE-DIPHOSPHATE REDUCTASE SUBUNIT M2"/>
    <property type="match status" value="1"/>
</dbReference>
<proteinExistence type="inferred from homology"/>
<dbReference type="InterPro" id="IPR033909">
    <property type="entry name" value="RNR_small"/>
</dbReference>
<evidence type="ECO:0000313" key="3">
    <source>
        <dbReference type="EMBL" id="QHU14619.1"/>
    </source>
</evidence>
<protein>
    <submittedName>
        <fullName evidence="3">Uncharacterized protein</fullName>
    </submittedName>
</protein>
<evidence type="ECO:0000256" key="1">
    <source>
        <dbReference type="ARBA" id="ARBA00009303"/>
    </source>
</evidence>
<keyword evidence="2" id="KW-0472">Membrane</keyword>
<dbReference type="GO" id="GO:0009263">
    <property type="term" value="P:deoxyribonucleotide biosynthetic process"/>
    <property type="evidence" value="ECO:0007669"/>
    <property type="project" value="InterPro"/>
</dbReference>
<keyword evidence="2" id="KW-0812">Transmembrane</keyword>
<keyword evidence="2" id="KW-1133">Transmembrane helix</keyword>
<dbReference type="InterPro" id="IPR009078">
    <property type="entry name" value="Ferritin-like_SF"/>
</dbReference>
<dbReference type="EMBL" id="MN740844">
    <property type="protein sequence ID" value="QHU14619.1"/>
    <property type="molecule type" value="Genomic_DNA"/>
</dbReference>
<evidence type="ECO:0000256" key="2">
    <source>
        <dbReference type="SAM" id="Phobius"/>
    </source>
</evidence>
<dbReference type="InterPro" id="IPR012348">
    <property type="entry name" value="RNR-like"/>
</dbReference>
<dbReference type="GO" id="GO:0016491">
    <property type="term" value="F:oxidoreductase activity"/>
    <property type="evidence" value="ECO:0007669"/>
    <property type="project" value="InterPro"/>
</dbReference>
<comment type="similarity">
    <text evidence="1">Belongs to the ribonucleoside diphosphate reductase small chain family.</text>
</comment>
<accession>A0A6C0KAC1</accession>
<dbReference type="SUPFAM" id="SSF47240">
    <property type="entry name" value="Ferritin-like"/>
    <property type="match status" value="1"/>
</dbReference>
<dbReference type="PROSITE" id="PS00368">
    <property type="entry name" value="RIBORED_SMALL"/>
    <property type="match status" value="1"/>
</dbReference>
<organism evidence="3">
    <name type="scientific">viral metagenome</name>
    <dbReference type="NCBI Taxonomy" id="1070528"/>
    <lineage>
        <taxon>unclassified sequences</taxon>
        <taxon>metagenomes</taxon>
        <taxon>organismal metagenomes</taxon>
    </lineage>
</organism>